<dbReference type="SUPFAM" id="SSF53098">
    <property type="entry name" value="Ribonuclease H-like"/>
    <property type="match status" value="1"/>
</dbReference>
<organism evidence="1 2">
    <name type="scientific">Parabacteroides distasonis</name>
    <dbReference type="NCBI Taxonomy" id="823"/>
    <lineage>
        <taxon>Bacteria</taxon>
        <taxon>Pseudomonadati</taxon>
        <taxon>Bacteroidota</taxon>
        <taxon>Bacteroidia</taxon>
        <taxon>Bacteroidales</taxon>
        <taxon>Tannerellaceae</taxon>
        <taxon>Parabacteroides</taxon>
    </lineage>
</organism>
<dbReference type="RefSeq" id="WP_057319505.1">
    <property type="nucleotide sequence ID" value="NZ_CYXP01000006.1"/>
</dbReference>
<protein>
    <submittedName>
        <fullName evidence="1">Ribonuclease H</fullName>
        <ecNumber evidence="1">3.1.26.4</ecNumber>
    </submittedName>
</protein>
<reference evidence="1 2" key="1">
    <citation type="submission" date="2015-09" db="EMBL/GenBank/DDBJ databases">
        <authorList>
            <consortium name="Pathogen Informatics"/>
        </authorList>
    </citation>
    <scope>NUCLEOTIDE SEQUENCE [LARGE SCALE GENOMIC DNA]</scope>
    <source>
        <strain evidence="1 2">2789STDY5608872</strain>
    </source>
</reference>
<dbReference type="GO" id="GO:0003676">
    <property type="term" value="F:nucleic acid binding"/>
    <property type="evidence" value="ECO:0007669"/>
    <property type="project" value="InterPro"/>
</dbReference>
<dbReference type="Gene3D" id="3.30.420.10">
    <property type="entry name" value="Ribonuclease H-like superfamily/Ribonuclease H"/>
    <property type="match status" value="1"/>
</dbReference>
<dbReference type="EC" id="3.1.26.4" evidence="1"/>
<sequence>MTEVPIRGITCDAAHSMKKGITEYQVHDLKSGDRIFYKYLGNQTVNIGEFLAIVDSIKYIIENNYPDKIIYSDSITAITWIKNKKTSSNKRNSDLKKAEIFLRVMSYWVDDIEIVHWDNKNWGEIPSDFGNK</sequence>
<gene>
    <name evidence="1" type="primary">rnhA_1</name>
    <name evidence="1" type="ORF">ERS852429_02621</name>
</gene>
<name>A0A173V7F1_PARDI</name>
<proteinExistence type="predicted"/>
<dbReference type="EMBL" id="CYXP01000006">
    <property type="protein sequence ID" value="CUN22197.1"/>
    <property type="molecule type" value="Genomic_DNA"/>
</dbReference>
<evidence type="ECO:0000313" key="2">
    <source>
        <dbReference type="Proteomes" id="UP000095591"/>
    </source>
</evidence>
<dbReference type="Proteomes" id="UP000095591">
    <property type="component" value="Unassembled WGS sequence"/>
</dbReference>
<dbReference type="InterPro" id="IPR012337">
    <property type="entry name" value="RNaseH-like_sf"/>
</dbReference>
<keyword evidence="1" id="KW-0378">Hydrolase</keyword>
<dbReference type="GO" id="GO:0004523">
    <property type="term" value="F:RNA-DNA hybrid ribonuclease activity"/>
    <property type="evidence" value="ECO:0007669"/>
    <property type="project" value="UniProtKB-EC"/>
</dbReference>
<dbReference type="AlphaFoldDB" id="A0A173V7F1"/>
<accession>A0A173V7F1</accession>
<dbReference type="InterPro" id="IPR036397">
    <property type="entry name" value="RNaseH_sf"/>
</dbReference>
<evidence type="ECO:0000313" key="1">
    <source>
        <dbReference type="EMBL" id="CUN22197.1"/>
    </source>
</evidence>